<keyword evidence="2" id="KW-1185">Reference proteome</keyword>
<protein>
    <submittedName>
        <fullName evidence="1">Prophage repressor</fullName>
    </submittedName>
</protein>
<evidence type="ECO:0000313" key="1">
    <source>
        <dbReference type="EMBL" id="RAP72774.1"/>
    </source>
</evidence>
<dbReference type="Proteomes" id="UP000244334">
    <property type="component" value="Unassembled WGS sequence"/>
</dbReference>
<gene>
    <name evidence="1" type="ORF">ACZ87_00396</name>
</gene>
<sequence>MGFPSPATDYIEDGICLNRLFIPHPSATSLVEFGGLQYVIDRSLAPASGSEICYEIFGEVAIGKMMGRAIITPDGDAIEGEALSEVIVIGTVVLTVTQHHDFNGPAI</sequence>
<dbReference type="AlphaFoldDB" id="A0A328TYB8"/>
<proteinExistence type="predicted"/>
<name>A0A328TYB8_9GAMM</name>
<reference evidence="1" key="1">
    <citation type="submission" date="2018-04" db="EMBL/GenBank/DDBJ databases">
        <title>Genomes of the Obligate Erwinia dacicola and Facultative Enterobacter sp. OLF Endosymbionts of the Olive Fruit fly, Bactrocera oleae.</title>
        <authorList>
            <person name="Estes A.M."/>
            <person name="Hearn D.J."/>
            <person name="Agarwal S."/>
            <person name="Pierson E.A."/>
            <person name="Dunning-Hotopp J.C."/>
        </authorList>
    </citation>
    <scope>NUCLEOTIDE SEQUENCE [LARGE SCALE GENOMIC DNA]</scope>
    <source>
        <strain evidence="1">Oroville</strain>
    </source>
</reference>
<comment type="caution">
    <text evidence="1">The sequence shown here is derived from an EMBL/GenBank/DDBJ whole genome shotgun (WGS) entry which is preliminary data.</text>
</comment>
<evidence type="ECO:0000313" key="2">
    <source>
        <dbReference type="Proteomes" id="UP000244334"/>
    </source>
</evidence>
<accession>A0A328TYB8</accession>
<dbReference type="RefSeq" id="WP_162475337.1">
    <property type="nucleotide sequence ID" value="NZ_LJAM02000013.1"/>
</dbReference>
<dbReference type="EMBL" id="LJAM02000013">
    <property type="protein sequence ID" value="RAP72774.1"/>
    <property type="molecule type" value="Genomic_DNA"/>
</dbReference>
<organism evidence="1 2">
    <name type="scientific">Candidatus Erwinia dacicola</name>
    <dbReference type="NCBI Taxonomy" id="252393"/>
    <lineage>
        <taxon>Bacteria</taxon>
        <taxon>Pseudomonadati</taxon>
        <taxon>Pseudomonadota</taxon>
        <taxon>Gammaproteobacteria</taxon>
        <taxon>Enterobacterales</taxon>
        <taxon>Erwiniaceae</taxon>
        <taxon>Erwinia</taxon>
    </lineage>
</organism>